<evidence type="ECO:0000256" key="1">
    <source>
        <dbReference type="ARBA" id="ARBA00004241"/>
    </source>
</evidence>
<evidence type="ECO:0000313" key="14">
    <source>
        <dbReference type="EMBL" id="MEA5673691.1"/>
    </source>
</evidence>
<dbReference type="InterPro" id="IPR011049">
    <property type="entry name" value="Serralysin-like_metalloprot_C"/>
</dbReference>
<evidence type="ECO:0000256" key="3">
    <source>
        <dbReference type="ARBA" id="ARBA00005848"/>
    </source>
</evidence>
<evidence type="ECO:0000256" key="2">
    <source>
        <dbReference type="ARBA" id="ARBA00004442"/>
    </source>
</evidence>
<feature type="domain" description="Trimeric autotransporter adhesin YadA-like head" evidence="12">
    <location>
        <begin position="270"/>
        <end position="296"/>
    </location>
</feature>
<feature type="domain" description="Trimeric autotransporter adhesin YadA-like head" evidence="12">
    <location>
        <begin position="298"/>
        <end position="324"/>
    </location>
</feature>
<feature type="domain" description="Trimeric autotransporter adhesin YadA-like stalk" evidence="13">
    <location>
        <begin position="59"/>
        <end position="95"/>
    </location>
</feature>
<dbReference type="InterPro" id="IPR045584">
    <property type="entry name" value="Pilin-like"/>
</dbReference>
<evidence type="ECO:0000259" key="11">
    <source>
        <dbReference type="Pfam" id="PF03895"/>
    </source>
</evidence>
<feature type="domain" description="Trimeric autotransporter adhesin YadA-like stalk" evidence="13">
    <location>
        <begin position="160"/>
        <end position="196"/>
    </location>
</feature>
<comment type="similarity">
    <text evidence="3">Belongs to the autotransporter-2 (AT-2) (TC 1.B.40) family.</text>
</comment>
<dbReference type="Pfam" id="PF05662">
    <property type="entry name" value="YadA_stalk"/>
    <property type="match status" value="3"/>
</dbReference>
<dbReference type="Gene3D" id="3.30.1300.30">
    <property type="entry name" value="GSPII I/J protein-like"/>
    <property type="match status" value="1"/>
</dbReference>
<evidence type="ECO:0000259" key="12">
    <source>
        <dbReference type="Pfam" id="PF05658"/>
    </source>
</evidence>
<keyword evidence="9" id="KW-0472">Membrane</keyword>
<feature type="domain" description="Trimeric autotransporter adhesin YadA-like C-terminal membrane anchor" evidence="11">
    <location>
        <begin position="414"/>
        <end position="468"/>
    </location>
</feature>
<dbReference type="InterPro" id="IPR005594">
    <property type="entry name" value="YadA_C"/>
</dbReference>
<dbReference type="InterPro" id="IPR008635">
    <property type="entry name" value="Coiled_stalk_dom"/>
</dbReference>
<proteinExistence type="inferred from homology"/>
<dbReference type="Gene3D" id="1.20.5.170">
    <property type="match status" value="2"/>
</dbReference>
<evidence type="ECO:0000256" key="9">
    <source>
        <dbReference type="ARBA" id="ARBA00023136"/>
    </source>
</evidence>
<reference evidence="14 15" key="1">
    <citation type="submission" date="2023-12" db="EMBL/GenBank/DDBJ databases">
        <title>Pseudomonas machongensis sp. nov., isolated from wilted pepper plants (Capsicum annuum).</title>
        <authorList>
            <person name="Qiu M."/>
            <person name="Li Y."/>
            <person name="Liu Q."/>
            <person name="Zhang X."/>
            <person name="Huang Y."/>
            <person name="Guo R."/>
            <person name="Hu M."/>
            <person name="Zhou J."/>
            <person name="Zhou X."/>
        </authorList>
    </citation>
    <scope>NUCLEOTIDE SEQUENCE [LARGE SCALE GENOMIC DNA]</scope>
    <source>
        <strain evidence="14 15">MH2</strain>
    </source>
</reference>
<keyword evidence="4" id="KW-0813">Transport</keyword>
<evidence type="ECO:0000256" key="6">
    <source>
        <dbReference type="ARBA" id="ARBA00022692"/>
    </source>
</evidence>
<evidence type="ECO:0000313" key="15">
    <source>
        <dbReference type="Proteomes" id="UP001302573"/>
    </source>
</evidence>
<gene>
    <name evidence="14" type="ORF">VA602_20435</name>
</gene>
<keyword evidence="5" id="KW-1134">Transmembrane beta strand</keyword>
<dbReference type="SUPFAM" id="SSF101967">
    <property type="entry name" value="Adhesin YadA, collagen-binding domain"/>
    <property type="match status" value="1"/>
</dbReference>
<keyword evidence="8" id="KW-0653">Protein transport</keyword>
<keyword evidence="10" id="KW-0998">Cell outer membrane</keyword>
<feature type="domain" description="Trimeric autotransporter adhesin YadA-like stalk" evidence="13">
    <location>
        <begin position="342"/>
        <end position="379"/>
    </location>
</feature>
<accession>A0ABU5VJZ3</accession>
<evidence type="ECO:0000259" key="13">
    <source>
        <dbReference type="Pfam" id="PF05662"/>
    </source>
</evidence>
<evidence type="ECO:0000256" key="4">
    <source>
        <dbReference type="ARBA" id="ARBA00022448"/>
    </source>
</evidence>
<keyword evidence="6" id="KW-0812">Transmembrane</keyword>
<evidence type="ECO:0000256" key="7">
    <source>
        <dbReference type="ARBA" id="ARBA00022729"/>
    </source>
</evidence>
<keyword evidence="7" id="KW-0732">Signal</keyword>
<dbReference type="SUPFAM" id="SSF54523">
    <property type="entry name" value="Pili subunits"/>
    <property type="match status" value="1"/>
</dbReference>
<evidence type="ECO:0000256" key="5">
    <source>
        <dbReference type="ARBA" id="ARBA00022452"/>
    </source>
</evidence>
<comment type="caution">
    <text evidence="14">The sequence shown here is derived from an EMBL/GenBank/DDBJ whole genome shotgun (WGS) entry which is preliminary data.</text>
</comment>
<evidence type="ECO:0000256" key="10">
    <source>
        <dbReference type="ARBA" id="ARBA00023237"/>
    </source>
</evidence>
<keyword evidence="15" id="KW-1185">Reference proteome</keyword>
<evidence type="ECO:0000256" key="8">
    <source>
        <dbReference type="ARBA" id="ARBA00022927"/>
    </source>
</evidence>
<sequence length="468" mass="46770">MDVDANGNAQASVSTRNNVADALVAVGESVKNTANAAVKYDDASNKAQLTLNPGGQAARLSNVQAGALTASSTDAVNGSQLSSSNERIGQLGTQVGELATRTGNDIAAAKAYTDANVVTVRQSIEAVQDVATQTAQAAVKYDDASNRAQLTLNPGGQAARLSNVQAGALTASSTDAVNGSQLSSSNERIGQLGTQLGELATRTGNDIAAAKAYTDANVVTVRQSIEAVQGVATQTAQSVSKVSAEVANLQKGAGGAFQTSARSNLRQPQASGKDAVAGGGAAQAAGDNSVAMGARARAEGSGTTAVGSDAKAIASNSVALGANSVADRSNTVSVGQAGAERQITHVAAGSRGTDAANIAQLTRATAAATEQANAYTDQRYAQLHRDLKQQDSTLSAGIAGAMAMANLPRSMVAGGSMTSVAVGNYRGESALAVGVSYVSPSGRWSTNFSGSTNTRNDAGAAVGVGYQW</sequence>
<dbReference type="RefSeq" id="WP_323454150.1">
    <property type="nucleotide sequence ID" value="NZ_JAYFUI010000187.1"/>
</dbReference>
<dbReference type="Gene3D" id="1.20.5.2280">
    <property type="match status" value="1"/>
</dbReference>
<dbReference type="Gene3D" id="2.60.40.4050">
    <property type="match status" value="1"/>
</dbReference>
<dbReference type="Pfam" id="PF05658">
    <property type="entry name" value="YadA_head"/>
    <property type="match status" value="2"/>
</dbReference>
<organism evidence="14 15">
    <name type="scientific">Pseudomonas machongensis</name>
    <dbReference type="NCBI Taxonomy" id="3110229"/>
    <lineage>
        <taxon>Bacteria</taxon>
        <taxon>Pseudomonadati</taxon>
        <taxon>Pseudomonadota</taxon>
        <taxon>Gammaproteobacteria</taxon>
        <taxon>Pseudomonadales</taxon>
        <taxon>Pseudomonadaceae</taxon>
        <taxon>Pseudomonas</taxon>
    </lineage>
</organism>
<protein>
    <submittedName>
        <fullName evidence="14">YadA-like family protein</fullName>
    </submittedName>
</protein>
<dbReference type="Proteomes" id="UP001302573">
    <property type="component" value="Unassembled WGS sequence"/>
</dbReference>
<dbReference type="EMBL" id="JAYFUI010000187">
    <property type="protein sequence ID" value="MEA5673691.1"/>
    <property type="molecule type" value="Genomic_DNA"/>
</dbReference>
<dbReference type="InterPro" id="IPR008640">
    <property type="entry name" value="Adhesin_Head_dom"/>
</dbReference>
<comment type="subcellular location">
    <subcellularLocation>
        <location evidence="2">Cell outer membrane</location>
    </subcellularLocation>
    <subcellularLocation>
        <location evidence="1">Cell surface</location>
    </subcellularLocation>
</comment>
<dbReference type="Pfam" id="PF03895">
    <property type="entry name" value="YadA_anchor"/>
    <property type="match status" value="1"/>
</dbReference>
<name>A0ABU5VJZ3_9PSED</name>